<comment type="similarity">
    <text evidence="2">Belongs to the bacterial solute-binding protein 2 family.</text>
</comment>
<keyword evidence="3 4" id="KW-0732">Signal</keyword>
<dbReference type="EMBL" id="CABEEZ010000133">
    <property type="protein sequence ID" value="VTR55939.1"/>
    <property type="molecule type" value="Genomic_DNA"/>
</dbReference>
<dbReference type="GO" id="GO:0030246">
    <property type="term" value="F:carbohydrate binding"/>
    <property type="evidence" value="ECO:0007669"/>
    <property type="project" value="UniProtKB-ARBA"/>
</dbReference>
<gene>
    <name evidence="6" type="primary">rbsB_7</name>
    <name evidence="6" type="ORF">NCTC12965_07111</name>
</gene>
<comment type="subcellular location">
    <subcellularLocation>
        <location evidence="1">Cell envelope</location>
    </subcellularLocation>
</comment>
<organism evidence="6">
    <name type="scientific">Serratia fonticola</name>
    <dbReference type="NCBI Taxonomy" id="47917"/>
    <lineage>
        <taxon>Bacteria</taxon>
        <taxon>Pseudomonadati</taxon>
        <taxon>Pseudomonadota</taxon>
        <taxon>Gammaproteobacteria</taxon>
        <taxon>Enterobacterales</taxon>
        <taxon>Yersiniaceae</taxon>
        <taxon>Serratia</taxon>
    </lineage>
</organism>
<feature type="chain" id="PRO_5020757226" evidence="4">
    <location>
        <begin position="25"/>
        <end position="113"/>
    </location>
</feature>
<accession>A0A4U9WAJ5</accession>
<dbReference type="Gene3D" id="3.40.50.2300">
    <property type="match status" value="1"/>
</dbReference>
<dbReference type="InterPro" id="IPR028082">
    <property type="entry name" value="Peripla_BP_I"/>
</dbReference>
<sequence>MHKLKVLGSVLAIGLAVFSQATLAKEYKIGASLLTQQHPFYIDLADAMKAEAKKDDVVLNISIANQDLNKQLSDVEDFITKKVDAIIISPVDSKGVQAAIIKAEKAGIPVITV</sequence>
<dbReference type="AlphaFoldDB" id="A0A4U9WAJ5"/>
<evidence type="ECO:0000256" key="2">
    <source>
        <dbReference type="ARBA" id="ARBA00007639"/>
    </source>
</evidence>
<dbReference type="GO" id="GO:0055085">
    <property type="term" value="P:transmembrane transport"/>
    <property type="evidence" value="ECO:0007669"/>
    <property type="project" value="UniProtKB-ARBA"/>
</dbReference>
<dbReference type="Pfam" id="PF13407">
    <property type="entry name" value="Peripla_BP_4"/>
    <property type="match status" value="1"/>
</dbReference>
<dbReference type="InterPro" id="IPR025997">
    <property type="entry name" value="SBP_2_dom"/>
</dbReference>
<protein>
    <submittedName>
        <fullName evidence="6">D-ribose-binding periplasmic protein</fullName>
    </submittedName>
</protein>
<evidence type="ECO:0000313" key="6">
    <source>
        <dbReference type="EMBL" id="VTR55939.1"/>
    </source>
</evidence>
<evidence type="ECO:0000256" key="3">
    <source>
        <dbReference type="ARBA" id="ARBA00022729"/>
    </source>
</evidence>
<evidence type="ECO:0000256" key="4">
    <source>
        <dbReference type="SAM" id="SignalP"/>
    </source>
</evidence>
<dbReference type="PANTHER" id="PTHR46847">
    <property type="entry name" value="D-ALLOSE-BINDING PERIPLASMIC PROTEIN-RELATED"/>
    <property type="match status" value="1"/>
</dbReference>
<feature type="domain" description="Periplasmic binding protein" evidence="5">
    <location>
        <begin position="30"/>
        <end position="113"/>
    </location>
</feature>
<evidence type="ECO:0000256" key="1">
    <source>
        <dbReference type="ARBA" id="ARBA00004196"/>
    </source>
</evidence>
<proteinExistence type="inferred from homology"/>
<name>A0A4U9WAJ5_SERFO</name>
<dbReference type="GO" id="GO:0030313">
    <property type="term" value="C:cell envelope"/>
    <property type="evidence" value="ECO:0007669"/>
    <property type="project" value="UniProtKB-SubCell"/>
</dbReference>
<dbReference type="PANTHER" id="PTHR46847:SF1">
    <property type="entry name" value="D-ALLOSE-BINDING PERIPLASMIC PROTEIN-RELATED"/>
    <property type="match status" value="1"/>
</dbReference>
<feature type="signal peptide" evidence="4">
    <location>
        <begin position="1"/>
        <end position="24"/>
    </location>
</feature>
<reference evidence="6" key="1">
    <citation type="submission" date="2019-05" db="EMBL/GenBank/DDBJ databases">
        <authorList>
            <consortium name="Pathogen Informatics"/>
        </authorList>
    </citation>
    <scope>NUCLEOTIDE SEQUENCE [LARGE SCALE GENOMIC DNA]</scope>
    <source>
        <strain evidence="6">NCTC12965</strain>
    </source>
</reference>
<evidence type="ECO:0000259" key="5">
    <source>
        <dbReference type="Pfam" id="PF13407"/>
    </source>
</evidence>
<dbReference type="SUPFAM" id="SSF53822">
    <property type="entry name" value="Periplasmic binding protein-like I"/>
    <property type="match status" value="1"/>
</dbReference>